<keyword evidence="5" id="KW-0677">Repeat</keyword>
<feature type="transmembrane region" description="Helical" evidence="10">
    <location>
        <begin position="235"/>
        <end position="253"/>
    </location>
</feature>
<feature type="transmembrane region" description="Helical" evidence="10">
    <location>
        <begin position="99"/>
        <end position="123"/>
    </location>
</feature>
<accession>A0AAD1U997</accession>
<evidence type="ECO:0000313" key="13">
    <source>
        <dbReference type="EMBL" id="CAI2362604.1"/>
    </source>
</evidence>
<keyword evidence="9 10" id="KW-0472">Membrane</keyword>
<dbReference type="Pfam" id="PF00005">
    <property type="entry name" value="ABC_tran"/>
    <property type="match status" value="2"/>
</dbReference>
<dbReference type="SUPFAM" id="SSF90123">
    <property type="entry name" value="ABC transporter transmembrane region"/>
    <property type="match status" value="2"/>
</dbReference>
<evidence type="ECO:0000256" key="9">
    <source>
        <dbReference type="ARBA" id="ARBA00023136"/>
    </source>
</evidence>
<dbReference type="PROSITE" id="PS50893">
    <property type="entry name" value="ABC_TRANSPORTER_2"/>
    <property type="match status" value="2"/>
</dbReference>
<dbReference type="InterPro" id="IPR027417">
    <property type="entry name" value="P-loop_NTPase"/>
</dbReference>
<dbReference type="InterPro" id="IPR036640">
    <property type="entry name" value="ABC1_TM_sf"/>
</dbReference>
<keyword evidence="3" id="KW-0813">Transport</keyword>
<evidence type="ECO:0000256" key="5">
    <source>
        <dbReference type="ARBA" id="ARBA00022737"/>
    </source>
</evidence>
<feature type="domain" description="ABC transporter" evidence="11">
    <location>
        <begin position="411"/>
        <end position="658"/>
    </location>
</feature>
<feature type="transmembrane region" description="Helical" evidence="10">
    <location>
        <begin position="1016"/>
        <end position="1036"/>
    </location>
</feature>
<dbReference type="PANTHER" id="PTHR24223">
    <property type="entry name" value="ATP-BINDING CASSETTE SUB-FAMILY C"/>
    <property type="match status" value="1"/>
</dbReference>
<dbReference type="InterPro" id="IPR017871">
    <property type="entry name" value="ABC_transporter-like_CS"/>
</dbReference>
<evidence type="ECO:0000256" key="8">
    <source>
        <dbReference type="ARBA" id="ARBA00022989"/>
    </source>
</evidence>
<feature type="transmembrane region" description="Helical" evidence="10">
    <location>
        <begin position="129"/>
        <end position="150"/>
    </location>
</feature>
<protein>
    <submittedName>
        <fullName evidence="13">Uncharacterized protein</fullName>
    </submittedName>
</protein>
<proteinExistence type="inferred from homology"/>
<evidence type="ECO:0000259" key="12">
    <source>
        <dbReference type="PROSITE" id="PS50929"/>
    </source>
</evidence>
<dbReference type="Pfam" id="PF00664">
    <property type="entry name" value="ABC_membrane"/>
    <property type="match status" value="2"/>
</dbReference>
<dbReference type="CDD" id="cd03250">
    <property type="entry name" value="ABCC_MRP_domain1"/>
    <property type="match status" value="1"/>
</dbReference>
<reference evidence="13" key="1">
    <citation type="submission" date="2023-07" db="EMBL/GenBank/DDBJ databases">
        <authorList>
            <consortium name="AG Swart"/>
            <person name="Singh M."/>
            <person name="Singh A."/>
            <person name="Seah K."/>
            <person name="Emmerich C."/>
        </authorList>
    </citation>
    <scope>NUCLEOTIDE SEQUENCE</scope>
    <source>
        <strain evidence="13">DP1</strain>
    </source>
</reference>
<feature type="domain" description="ABC transmembrane type-1" evidence="12">
    <location>
        <begin position="792"/>
        <end position="1070"/>
    </location>
</feature>
<dbReference type="CDD" id="cd18580">
    <property type="entry name" value="ABC_6TM_ABCC_D2"/>
    <property type="match status" value="1"/>
</dbReference>
<dbReference type="GO" id="GO:0140359">
    <property type="term" value="F:ABC-type transporter activity"/>
    <property type="evidence" value="ECO:0007669"/>
    <property type="project" value="InterPro"/>
</dbReference>
<dbReference type="InterPro" id="IPR050173">
    <property type="entry name" value="ABC_transporter_C-like"/>
</dbReference>
<evidence type="ECO:0000256" key="3">
    <source>
        <dbReference type="ARBA" id="ARBA00022448"/>
    </source>
</evidence>
<dbReference type="PANTHER" id="PTHR24223:SF456">
    <property type="entry name" value="MULTIDRUG RESISTANCE-ASSOCIATED PROTEIN LETHAL(2)03659"/>
    <property type="match status" value="1"/>
</dbReference>
<dbReference type="InterPro" id="IPR044726">
    <property type="entry name" value="ABCC_6TM_D2"/>
</dbReference>
<name>A0AAD1U997_EUPCR</name>
<dbReference type="InterPro" id="IPR003593">
    <property type="entry name" value="AAA+_ATPase"/>
</dbReference>
<evidence type="ECO:0000256" key="1">
    <source>
        <dbReference type="ARBA" id="ARBA00004141"/>
    </source>
</evidence>
<feature type="transmembrane region" description="Helical" evidence="10">
    <location>
        <begin position="315"/>
        <end position="339"/>
    </location>
</feature>
<feature type="domain" description="ABC transmembrane type-1" evidence="12">
    <location>
        <begin position="102"/>
        <end position="391"/>
    </location>
</feature>
<dbReference type="SUPFAM" id="SSF52540">
    <property type="entry name" value="P-loop containing nucleoside triphosphate hydrolases"/>
    <property type="match status" value="2"/>
</dbReference>
<feature type="transmembrane region" description="Helical" evidence="10">
    <location>
        <begin position="208"/>
        <end position="229"/>
    </location>
</feature>
<evidence type="ECO:0000256" key="6">
    <source>
        <dbReference type="ARBA" id="ARBA00022741"/>
    </source>
</evidence>
<keyword evidence="4 10" id="KW-0812">Transmembrane</keyword>
<dbReference type="GO" id="GO:0005524">
    <property type="term" value="F:ATP binding"/>
    <property type="evidence" value="ECO:0007669"/>
    <property type="project" value="UniProtKB-KW"/>
</dbReference>
<dbReference type="PROSITE" id="PS00211">
    <property type="entry name" value="ABC_TRANSPORTER_1"/>
    <property type="match status" value="2"/>
</dbReference>
<dbReference type="InterPro" id="IPR003439">
    <property type="entry name" value="ABC_transporter-like_ATP-bd"/>
</dbReference>
<feature type="transmembrane region" description="Helical" evidence="10">
    <location>
        <begin position="907"/>
        <end position="935"/>
    </location>
</feature>
<keyword evidence="7" id="KW-0067">ATP-binding</keyword>
<dbReference type="GO" id="GO:0016887">
    <property type="term" value="F:ATP hydrolysis activity"/>
    <property type="evidence" value="ECO:0007669"/>
    <property type="project" value="InterPro"/>
</dbReference>
<evidence type="ECO:0000256" key="4">
    <source>
        <dbReference type="ARBA" id="ARBA00022692"/>
    </source>
</evidence>
<evidence type="ECO:0000259" key="11">
    <source>
        <dbReference type="PROSITE" id="PS50893"/>
    </source>
</evidence>
<organism evidence="13 14">
    <name type="scientific">Euplotes crassus</name>
    <dbReference type="NCBI Taxonomy" id="5936"/>
    <lineage>
        <taxon>Eukaryota</taxon>
        <taxon>Sar</taxon>
        <taxon>Alveolata</taxon>
        <taxon>Ciliophora</taxon>
        <taxon>Intramacronucleata</taxon>
        <taxon>Spirotrichea</taxon>
        <taxon>Hypotrichia</taxon>
        <taxon>Euplotida</taxon>
        <taxon>Euplotidae</taxon>
        <taxon>Moneuplotes</taxon>
    </lineage>
</organism>
<comment type="caution">
    <text evidence="13">The sequence shown here is derived from an EMBL/GenBank/DDBJ whole genome shotgun (WGS) entry which is preliminary data.</text>
</comment>
<feature type="domain" description="ABC transporter" evidence="11">
    <location>
        <begin position="1105"/>
        <end position="1330"/>
    </location>
</feature>
<keyword evidence="8 10" id="KW-1133">Transmembrane helix</keyword>
<dbReference type="CDD" id="cd03244">
    <property type="entry name" value="ABCC_MRP_domain2"/>
    <property type="match status" value="1"/>
</dbReference>
<dbReference type="InterPro" id="IPR011527">
    <property type="entry name" value="ABC1_TM_dom"/>
</dbReference>
<evidence type="ECO:0000313" key="14">
    <source>
        <dbReference type="Proteomes" id="UP001295684"/>
    </source>
</evidence>
<dbReference type="Gene3D" id="3.40.50.300">
    <property type="entry name" value="P-loop containing nucleotide triphosphate hydrolases"/>
    <property type="match status" value="2"/>
</dbReference>
<dbReference type="EMBL" id="CAMPGE010003758">
    <property type="protein sequence ID" value="CAI2362604.1"/>
    <property type="molecule type" value="Genomic_DNA"/>
</dbReference>
<evidence type="ECO:0000256" key="2">
    <source>
        <dbReference type="ARBA" id="ARBA00009726"/>
    </source>
</evidence>
<sequence>MTNQDSEYEDFQKDYQESNWLSGLFYGWATKLVMHVYQRKSLDRLEQCIQMEEKDCSKTLCDRIEGNLEDMLKNPQFDYKWGIIRLVFKTLKFDVFRTISYGIVAEVLQVINLFIISFYIKWIQNEDSAAWIGFALSFAIAIITAVALTIRHRFSFYASLTGINMRKSITALLFKKILKFNQTSLSKASSGKIVTIVSGELQVIEHGLVMAPYIIIAPIITILSFSLIAIDFGEAAAIGFCMFILIILCQAIISKATVKWKYWEGVYSDKRIKVISDIVTGIRTIKCYAWEIPFEKLVSKWRRSQLAMLIRSHTVNAIGSGIFMNGGYVIAFAIFSYHWAMGREFSYERSLSAIALLSYLSLTAIFFTYNAISNFATFIAIMSRVGEILQMEEYDSQISHNEEPLSPGVRVQIRNVSSSEGSSLPKIKNFNAGENGSDKYYPTVSESSGSFHSKCLNLTATDNQLVCIVGAVGSGKTHLLLSLMKELRTEGVHVTTTGSIAYVEQEPFIISGSIKDNILMGDHYDPDEFSKVLQVCCLDQDIANMEDGIDTEIGDRGVTISGGQKARISLARAVYSDADIYLLDDPLSAVDPEVAVKIFQRCINGFLQDKCRFLVTHQVQHLKEEKDICVIENKYIKYRGSYDQLREQGIDFDFILNEYENNESLEDEDFASILNNTNVIDSQRHDQRELFKNIRHDSFPNSGNNRPSIGNIRTSEGCEIRVDQSVEQHTPDGMESADNLNSGCSNIYEDEVAKDTTQRKGIFQKEEKEQGKVRIIDFFKFVQNKFAICSLVLSIFLSIICACLFISVSITVSEWTSDDNNDKSKWHMLFMSSVSLYVFVSFCRCLMVSATCLSSSQRIHSKMVWKLLRAKVMTFDSTPIGAILTRFSKDLGVTDFLLPQMANHSLITMMKVGILITFIVLVIPWNLLVLILVLIPMYFIRKWSIIAQNDAQRFESMSKGPLNTRFSSALDGITTIRAYKRTQYYTDKFIKDCDLNANAKFTLQGIKRWAGSRIDLCACAFVAGNLLLVTILVAFFEVFDKKLAALTVQFSLEFSFTANVAIRFYGEVENMLTSSQRMMEYANLESEDELTKPNDPVNFPETAEINFSNVHMRYQPHLPKVLKGLSYYVKEGQKIGIIGRTGSGKSSILQTIFRLVETEPGSQIIIGGEDIKDIGLHCLRNAISFIPQSPFLISSTIRANLDPFEVYSDEKVWRVLEEVQLKNYVQSLNDGLATEVTDQNIFSVGQKQLICLARAILRNTKILVLDEATANVDIETDSLIQRAIREKFKDCTVLTIAHRIATISDSDQILVMNDGKVLKEGSPDEVSALLHK</sequence>
<comment type="similarity">
    <text evidence="2">Belongs to the ABC transporter superfamily. ABCC family. Conjugate transporter (TC 3.A.1.208) subfamily.</text>
</comment>
<dbReference type="GO" id="GO:0016020">
    <property type="term" value="C:membrane"/>
    <property type="evidence" value="ECO:0007669"/>
    <property type="project" value="UniProtKB-SubCell"/>
</dbReference>
<dbReference type="SMART" id="SM00382">
    <property type="entry name" value="AAA"/>
    <property type="match status" value="2"/>
</dbReference>
<dbReference type="PROSITE" id="PS50929">
    <property type="entry name" value="ABC_TM1F"/>
    <property type="match status" value="2"/>
</dbReference>
<comment type="subcellular location">
    <subcellularLocation>
        <location evidence="1">Membrane</location>
        <topology evidence="1">Multi-pass membrane protein</topology>
    </subcellularLocation>
</comment>
<dbReference type="Proteomes" id="UP001295684">
    <property type="component" value="Unassembled WGS sequence"/>
</dbReference>
<feature type="transmembrane region" description="Helical" evidence="10">
    <location>
        <begin position="786"/>
        <end position="808"/>
    </location>
</feature>
<evidence type="ECO:0000256" key="7">
    <source>
        <dbReference type="ARBA" id="ARBA00022840"/>
    </source>
</evidence>
<feature type="transmembrane region" description="Helical" evidence="10">
    <location>
        <begin position="828"/>
        <end position="847"/>
    </location>
</feature>
<feature type="transmembrane region" description="Helical" evidence="10">
    <location>
        <begin position="351"/>
        <end position="372"/>
    </location>
</feature>
<dbReference type="Gene3D" id="1.20.1560.10">
    <property type="entry name" value="ABC transporter type 1, transmembrane domain"/>
    <property type="match status" value="2"/>
</dbReference>
<evidence type="ECO:0000256" key="10">
    <source>
        <dbReference type="SAM" id="Phobius"/>
    </source>
</evidence>
<gene>
    <name evidence="13" type="ORF">ECRASSUSDP1_LOCUS3928</name>
</gene>
<feature type="transmembrane region" description="Helical" evidence="10">
    <location>
        <begin position="868"/>
        <end position="887"/>
    </location>
</feature>
<keyword evidence="14" id="KW-1185">Reference proteome</keyword>
<dbReference type="FunFam" id="3.40.50.300:FF:000973">
    <property type="entry name" value="Multidrug resistance-associated protein 4"/>
    <property type="match status" value="1"/>
</dbReference>
<keyword evidence="6" id="KW-0547">Nucleotide-binding</keyword>
<dbReference type="FunFam" id="3.40.50.300:FF:000163">
    <property type="entry name" value="Multidrug resistance-associated protein member 4"/>
    <property type="match status" value="1"/>
</dbReference>